<protein>
    <submittedName>
        <fullName evidence="2">Purple acid phosphatase 15</fullName>
    </submittedName>
</protein>
<sequence length="241" mass="26738">MHEGCQGIGHLGQRVSWQIRAGPSITHHSSVVFRHEDSVGHDSDDSIVPFRRDTPSGRSQCGSQTISPEHGKLRLLKSVSSVVSATTARTAWDLKSVKASHNLAQIQTPTTYCLWSKLKSGSTTQRRLQKLKQTKELLGQIVAKIFEHCKSFALLLRDDLQPQNEKGSVNNIYQGLAKEMMENIGVENTLSFGQHLYLNPWVKCYSGSQYRHIQISASDPSAMAQVLESVPSVNSNLSSQR</sequence>
<name>A0A2Z7AWL5_9LAMI</name>
<gene>
    <name evidence="2" type="ORF">F511_25922</name>
</gene>
<dbReference type="AlphaFoldDB" id="A0A2Z7AWL5"/>
<keyword evidence="3" id="KW-1185">Reference proteome</keyword>
<evidence type="ECO:0000313" key="3">
    <source>
        <dbReference type="Proteomes" id="UP000250235"/>
    </source>
</evidence>
<feature type="region of interest" description="Disordered" evidence="1">
    <location>
        <begin position="36"/>
        <end position="66"/>
    </location>
</feature>
<evidence type="ECO:0000313" key="2">
    <source>
        <dbReference type="EMBL" id="KZV23849.1"/>
    </source>
</evidence>
<reference evidence="2 3" key="1">
    <citation type="journal article" date="2015" name="Proc. Natl. Acad. Sci. U.S.A.">
        <title>The resurrection genome of Boea hygrometrica: A blueprint for survival of dehydration.</title>
        <authorList>
            <person name="Xiao L."/>
            <person name="Yang G."/>
            <person name="Zhang L."/>
            <person name="Yang X."/>
            <person name="Zhao S."/>
            <person name="Ji Z."/>
            <person name="Zhou Q."/>
            <person name="Hu M."/>
            <person name="Wang Y."/>
            <person name="Chen M."/>
            <person name="Xu Y."/>
            <person name="Jin H."/>
            <person name="Xiao X."/>
            <person name="Hu G."/>
            <person name="Bao F."/>
            <person name="Hu Y."/>
            <person name="Wan P."/>
            <person name="Li L."/>
            <person name="Deng X."/>
            <person name="Kuang T."/>
            <person name="Xiang C."/>
            <person name="Zhu J.K."/>
            <person name="Oliver M.J."/>
            <person name="He Y."/>
        </authorList>
    </citation>
    <scope>NUCLEOTIDE SEQUENCE [LARGE SCALE GENOMIC DNA]</scope>
    <source>
        <strain evidence="3">cv. XS01</strain>
    </source>
</reference>
<organism evidence="2 3">
    <name type="scientific">Dorcoceras hygrometricum</name>
    <dbReference type="NCBI Taxonomy" id="472368"/>
    <lineage>
        <taxon>Eukaryota</taxon>
        <taxon>Viridiplantae</taxon>
        <taxon>Streptophyta</taxon>
        <taxon>Embryophyta</taxon>
        <taxon>Tracheophyta</taxon>
        <taxon>Spermatophyta</taxon>
        <taxon>Magnoliopsida</taxon>
        <taxon>eudicotyledons</taxon>
        <taxon>Gunneridae</taxon>
        <taxon>Pentapetalae</taxon>
        <taxon>asterids</taxon>
        <taxon>lamiids</taxon>
        <taxon>Lamiales</taxon>
        <taxon>Gesneriaceae</taxon>
        <taxon>Didymocarpoideae</taxon>
        <taxon>Trichosporeae</taxon>
        <taxon>Loxocarpinae</taxon>
        <taxon>Dorcoceras</taxon>
    </lineage>
</organism>
<proteinExistence type="predicted"/>
<feature type="compositionally biased region" description="Polar residues" evidence="1">
    <location>
        <begin position="56"/>
        <end position="66"/>
    </location>
</feature>
<dbReference type="Proteomes" id="UP000250235">
    <property type="component" value="Unassembled WGS sequence"/>
</dbReference>
<feature type="compositionally biased region" description="Basic and acidic residues" evidence="1">
    <location>
        <begin position="36"/>
        <end position="55"/>
    </location>
</feature>
<accession>A0A2Z7AWL5</accession>
<dbReference type="EMBL" id="KV013363">
    <property type="protein sequence ID" value="KZV23849.1"/>
    <property type="molecule type" value="Genomic_DNA"/>
</dbReference>
<evidence type="ECO:0000256" key="1">
    <source>
        <dbReference type="SAM" id="MobiDB-lite"/>
    </source>
</evidence>